<comment type="caution">
    <text evidence="3">The sequence shown here is derived from an EMBL/GenBank/DDBJ whole genome shotgun (WGS) entry which is preliminary data.</text>
</comment>
<sequence>MGRRTLGRRTRWAAAFTAAGLLSALSPAMSAHAAAAQRIDLRVLVVDDGGPATAAIMDEMDISGTPYTVVKLSDGNRPTINAAFLSGTVGGQAEGKYQAVVLPNNQPFAAGSAEMAALTTYEQTFGVRQVDAYTYAQPTVGLNYAADPGYIGSLDGITGTVTPAGLGGAFRYLKGSLPFEDNDPTVTESYGYLATPLAAQAAGASFTPLITAPIPGSSSPGVLAGEYDHSGISELVLTFAYNQYQEQYRLLARGIVDWMTQGIHLGYDRNYYEQHVDDIFLPDDRWSSTAKCTPGDAITACIGTPTESTIRMTPADVTFAQQWEAAHNFTFDFLFNGGGSDDQVADTGSDPLLTAMQAAKSSFRWVNHTYDHPFLGCVQDNTVVPWVCTKNADGSTAWVSESTIQTAISKNQQWAASKGFSIDSSELVTGEHSGLATLPQQPVDNPNLAQAFAATGIKWTGSDHSRELNQRAVGQALTVPRFPMNIYYNAGHVADEVDEYNWLYTSAAQGGSGLCTANPATSTCLPAPLDLSTGYADYIAPLEAKIDLGHIIDNSPLPTYAHQSNLTEDRILYPVLDQIFASYANLFAANAPITNLRESAIGTELKQRGAWSAAVKAGTASGYRVGNTVTVTSPSGVAAQVTAPTGTVQKQLLGTSAFGTAYAGELSGWVSPGLLQSNVTLTLNAAGTPAAPAPGAAGTPTPSPTPTGGAPTTPPTGSTKPVVPGGLLNVVPMTVAGVTKLLGGLL</sequence>
<proteinExistence type="predicted"/>
<gene>
    <name evidence="3" type="ORF">ACEZDE_21830</name>
</gene>
<keyword evidence="2" id="KW-0732">Signal</keyword>
<dbReference type="EMBL" id="JBHFAB010000017">
    <property type="protein sequence ID" value="MFC1419252.1"/>
    <property type="molecule type" value="Genomic_DNA"/>
</dbReference>
<feature type="signal peptide" evidence="2">
    <location>
        <begin position="1"/>
        <end position="33"/>
    </location>
</feature>
<evidence type="ECO:0000256" key="2">
    <source>
        <dbReference type="SAM" id="SignalP"/>
    </source>
</evidence>
<reference evidence="3 4" key="1">
    <citation type="submission" date="2024-09" db="EMBL/GenBank/DDBJ databases">
        <authorList>
            <person name="Lee S.D."/>
        </authorList>
    </citation>
    <scope>NUCLEOTIDE SEQUENCE [LARGE SCALE GENOMIC DNA]</scope>
    <source>
        <strain evidence="3 4">N8-3</strain>
    </source>
</reference>
<keyword evidence="4" id="KW-1185">Reference proteome</keyword>
<name>A0ABV6VZV3_9ACTN</name>
<organism evidence="3 4">
    <name type="scientific">Streptacidiphilus cavernicola</name>
    <dbReference type="NCBI Taxonomy" id="3342716"/>
    <lineage>
        <taxon>Bacteria</taxon>
        <taxon>Bacillati</taxon>
        <taxon>Actinomycetota</taxon>
        <taxon>Actinomycetes</taxon>
        <taxon>Kitasatosporales</taxon>
        <taxon>Streptomycetaceae</taxon>
        <taxon>Streptacidiphilus</taxon>
    </lineage>
</organism>
<feature type="region of interest" description="Disordered" evidence="1">
    <location>
        <begin position="690"/>
        <end position="721"/>
    </location>
</feature>
<dbReference type="RefSeq" id="WP_380538380.1">
    <property type="nucleotide sequence ID" value="NZ_JBHFAB010000017.1"/>
</dbReference>
<evidence type="ECO:0000313" key="4">
    <source>
        <dbReference type="Proteomes" id="UP001592531"/>
    </source>
</evidence>
<feature type="chain" id="PRO_5047302637" evidence="2">
    <location>
        <begin position="34"/>
        <end position="746"/>
    </location>
</feature>
<protein>
    <submittedName>
        <fullName evidence="3">Uncharacterized protein</fullName>
    </submittedName>
</protein>
<accession>A0ABV6VZV3</accession>
<dbReference type="Proteomes" id="UP001592531">
    <property type="component" value="Unassembled WGS sequence"/>
</dbReference>
<evidence type="ECO:0000313" key="3">
    <source>
        <dbReference type="EMBL" id="MFC1419252.1"/>
    </source>
</evidence>
<evidence type="ECO:0000256" key="1">
    <source>
        <dbReference type="SAM" id="MobiDB-lite"/>
    </source>
</evidence>